<accession>A0A853J7C1</accession>
<protein>
    <recommendedName>
        <fullName evidence="1">diguanylate cyclase</fullName>
        <ecNumber evidence="1">2.7.7.65</ecNumber>
    </recommendedName>
</protein>
<dbReference type="GO" id="GO:0052621">
    <property type="term" value="F:diguanylate cyclase activity"/>
    <property type="evidence" value="ECO:0007669"/>
    <property type="project" value="UniProtKB-EC"/>
</dbReference>
<evidence type="ECO:0000256" key="1">
    <source>
        <dbReference type="ARBA" id="ARBA00012528"/>
    </source>
</evidence>
<dbReference type="InterPro" id="IPR015943">
    <property type="entry name" value="WD40/YVTN_repeat-like_dom_sf"/>
</dbReference>
<dbReference type="InterPro" id="IPR013783">
    <property type="entry name" value="Ig-like_fold"/>
</dbReference>
<dbReference type="Pfam" id="PF00990">
    <property type="entry name" value="GGDEF"/>
    <property type="match status" value="1"/>
</dbReference>
<dbReference type="EMBL" id="JACCKA010000009">
    <property type="protein sequence ID" value="NZA25016.1"/>
    <property type="molecule type" value="Genomic_DNA"/>
</dbReference>
<dbReference type="Pfam" id="PF07495">
    <property type="entry name" value="Y_Y_Y"/>
    <property type="match status" value="1"/>
</dbReference>
<dbReference type="InterPro" id="IPR043128">
    <property type="entry name" value="Rev_trsase/Diguanyl_cyclase"/>
</dbReference>
<feature type="domain" description="GGDEF" evidence="4">
    <location>
        <begin position="844"/>
        <end position="983"/>
    </location>
</feature>
<comment type="caution">
    <text evidence="5">The sequence shown here is derived from an EMBL/GenBank/DDBJ whole genome shotgun (WGS) entry which is preliminary data.</text>
</comment>
<feature type="transmembrane region" description="Helical" evidence="3">
    <location>
        <begin position="747"/>
        <end position="765"/>
    </location>
</feature>
<dbReference type="GO" id="GO:1902201">
    <property type="term" value="P:negative regulation of bacterial-type flagellum-dependent cell motility"/>
    <property type="evidence" value="ECO:0007669"/>
    <property type="project" value="TreeGrafter"/>
</dbReference>
<dbReference type="PANTHER" id="PTHR45138">
    <property type="entry name" value="REGULATORY COMPONENTS OF SENSORY TRANSDUCTION SYSTEM"/>
    <property type="match status" value="1"/>
</dbReference>
<evidence type="ECO:0000256" key="2">
    <source>
        <dbReference type="ARBA" id="ARBA00034247"/>
    </source>
</evidence>
<dbReference type="Proteomes" id="UP000578091">
    <property type="component" value="Unassembled WGS sequence"/>
</dbReference>
<dbReference type="SUPFAM" id="SSF63829">
    <property type="entry name" value="Calcium-dependent phosphotriesterase"/>
    <property type="match status" value="1"/>
</dbReference>
<name>A0A853J7C1_9GAMM</name>
<gene>
    <name evidence="5" type="ORF">H0E84_01330</name>
</gene>
<proteinExistence type="predicted"/>
<dbReference type="InterPro" id="IPR029787">
    <property type="entry name" value="Nucleotide_cyclase"/>
</dbReference>
<dbReference type="NCBIfam" id="TIGR00254">
    <property type="entry name" value="GGDEF"/>
    <property type="match status" value="1"/>
</dbReference>
<dbReference type="InterPro" id="IPR050469">
    <property type="entry name" value="Diguanylate_Cyclase"/>
</dbReference>
<evidence type="ECO:0000259" key="4">
    <source>
        <dbReference type="PROSITE" id="PS50887"/>
    </source>
</evidence>
<dbReference type="GO" id="GO:0043709">
    <property type="term" value="P:cell adhesion involved in single-species biofilm formation"/>
    <property type="evidence" value="ECO:0007669"/>
    <property type="project" value="TreeGrafter"/>
</dbReference>
<sequence length="1020" mass="111239">MAAVPAARASAAAEAGLPYLQSFAPSDYGGGGQNWAITQDPRGLIYVGNGDDGVMEFDGIRWRRIALPKRTIVRSLAVGSDGRVYVGAQGEFGVLAPDAAGEMRYESLVPGLGVDERGFADVWRIHPVRDDIYFFSPQILFRLREGRVESWQSATPFHLSFEVDGRILLRKAGEGLVEFVDGAFQPLPGGERFAEERVYAMLPWNAPSGAQKAQLLIGTRTQGWLRFDGRDYHPWPTQADAAMTRDLLYVAERLAADRFAFGTLQGGLTLLDHSGAQQLRLDSSTGLADDSVFAMHQDREAGLWLGTGQGVARISQNRPLSRFDARSGLIGAVLAIERHQGALYVGTTRGLFRLEAGAGSNARFVREPEVPGLVWSLLRFDDALLAVSLTGVFELRDGRLRRILDNDGSMSLLRSRVDPARVFVGSSGGLRAMRRVGTGWVVEPLHEPTGAGLYTLAEDALGRLWMGTRGENVYRATFQGPASGAPLADAVLERFSVEHGLAEGMTDVYLVDGRPVFATDAGILEFDEAAGRFAPVEGLQGLFPDGPRRLGALHQDHHGRIWAFSESDSLGTREVGAVVPAGKDGLRWDGARLLPIAGAAYLAFQVDDDGVVWIGGEDALHRYDPALDVADPLPFRALVRRVTGRDERVLYGGAGPLPQLELEAGEGSLRFEFAAPSYDMLDGNRYQVWLEGVDTTWSTWRAEGYRDYTKIPPGTHRFRVRARNVYGARSQEAVLELRILPPWYMTWKAYLAWLLLGVLALWAGLRWHASGLLRRNEELEALVARRTEELSGANRALESANRALAEQSVTDPLTGLKNRRHVVQNIATDIALVDRAFRDSGGAAMLLFFMVDIDDFKSINDRFGHDAGDAILAQFGALLRRISRRADTPVRWGGEEFLLISHSGSARDGALLAERIRAEVADTDFELGDGRSIRCTCSVGFAGYPFFGGQPERVNWEQVVAIADQCMYLAKRRGRNAWAGAVADTEAAAARTGGIDGSLEHLLADGGARLLTSGTPTAGG</sequence>
<evidence type="ECO:0000313" key="5">
    <source>
        <dbReference type="EMBL" id="NZA25016.1"/>
    </source>
</evidence>
<dbReference type="GO" id="GO:0005886">
    <property type="term" value="C:plasma membrane"/>
    <property type="evidence" value="ECO:0007669"/>
    <property type="project" value="TreeGrafter"/>
</dbReference>
<keyword evidence="6" id="KW-1185">Reference proteome</keyword>
<dbReference type="Gene3D" id="3.30.70.270">
    <property type="match status" value="1"/>
</dbReference>
<organism evidence="5 6">
    <name type="scientific">Luteimonas salinisoli</name>
    <dbReference type="NCBI Taxonomy" id="2752307"/>
    <lineage>
        <taxon>Bacteria</taxon>
        <taxon>Pseudomonadati</taxon>
        <taxon>Pseudomonadota</taxon>
        <taxon>Gammaproteobacteria</taxon>
        <taxon>Lysobacterales</taxon>
        <taxon>Lysobacteraceae</taxon>
        <taxon>Luteimonas</taxon>
    </lineage>
</organism>
<dbReference type="SUPFAM" id="SSF55073">
    <property type="entry name" value="Nucleotide cyclase"/>
    <property type="match status" value="1"/>
</dbReference>
<evidence type="ECO:0000256" key="3">
    <source>
        <dbReference type="SAM" id="Phobius"/>
    </source>
</evidence>
<evidence type="ECO:0000313" key="6">
    <source>
        <dbReference type="Proteomes" id="UP000578091"/>
    </source>
</evidence>
<keyword evidence="3" id="KW-1133">Transmembrane helix</keyword>
<dbReference type="Gene3D" id="2.130.10.10">
    <property type="entry name" value="YVTN repeat-like/Quinoprotein amine dehydrogenase"/>
    <property type="match status" value="2"/>
</dbReference>
<dbReference type="EC" id="2.7.7.65" evidence="1"/>
<dbReference type="CDD" id="cd01949">
    <property type="entry name" value="GGDEF"/>
    <property type="match status" value="1"/>
</dbReference>
<dbReference type="SMART" id="SM00267">
    <property type="entry name" value="GGDEF"/>
    <property type="match status" value="1"/>
</dbReference>
<comment type="catalytic activity">
    <reaction evidence="2">
        <text>2 GTP = 3',3'-c-di-GMP + 2 diphosphate</text>
        <dbReference type="Rhea" id="RHEA:24898"/>
        <dbReference type="ChEBI" id="CHEBI:33019"/>
        <dbReference type="ChEBI" id="CHEBI:37565"/>
        <dbReference type="ChEBI" id="CHEBI:58805"/>
        <dbReference type="EC" id="2.7.7.65"/>
    </reaction>
</comment>
<reference evidence="5 6" key="1">
    <citation type="submission" date="2020-07" db="EMBL/GenBank/DDBJ databases">
        <title>Luteimonas sp. SJ-92.</title>
        <authorList>
            <person name="Huang X.-X."/>
            <person name="Xu L."/>
            <person name="Sun J.-Q."/>
        </authorList>
    </citation>
    <scope>NUCLEOTIDE SEQUENCE [LARGE SCALE GENOMIC DNA]</scope>
    <source>
        <strain evidence="5 6">SJ-92</strain>
    </source>
</reference>
<dbReference type="AlphaFoldDB" id="A0A853J7C1"/>
<keyword evidence="3" id="KW-0472">Membrane</keyword>
<dbReference type="PROSITE" id="PS50887">
    <property type="entry name" value="GGDEF"/>
    <property type="match status" value="1"/>
</dbReference>
<keyword evidence="3" id="KW-0812">Transmembrane</keyword>
<dbReference type="RefSeq" id="WP_180676816.1">
    <property type="nucleotide sequence ID" value="NZ_JACCKA010000009.1"/>
</dbReference>
<dbReference type="InterPro" id="IPR011123">
    <property type="entry name" value="Y_Y_Y"/>
</dbReference>
<dbReference type="Gene3D" id="2.60.40.10">
    <property type="entry name" value="Immunoglobulins"/>
    <property type="match status" value="1"/>
</dbReference>
<dbReference type="PANTHER" id="PTHR45138:SF9">
    <property type="entry name" value="DIGUANYLATE CYCLASE DGCM-RELATED"/>
    <property type="match status" value="1"/>
</dbReference>
<dbReference type="InterPro" id="IPR000160">
    <property type="entry name" value="GGDEF_dom"/>
</dbReference>